<reference evidence="1" key="1">
    <citation type="submission" date="2020-05" db="EMBL/GenBank/DDBJ databases">
        <authorList>
            <person name="Chiriac C."/>
            <person name="Salcher M."/>
            <person name="Ghai R."/>
            <person name="Kavagutti S V."/>
        </authorList>
    </citation>
    <scope>NUCLEOTIDE SEQUENCE</scope>
</reference>
<sequence>MTFLTSTLLRSTVTGAAASTEIALTPALGATSKIKLFSVRLEFEQIKQFPTKVLAAVSVNVVEIGLPILTALSVKTTGASAVIVVPAAPPKIILVGANVSPSELAPSTADWKPASFSKVKSAALAPWIWFKASMLPKKSALLRATLLFAME</sequence>
<name>A0A6J6FBB5_9ZZZZ</name>
<dbReference type="EMBL" id="CAEZUG010000004">
    <property type="protein sequence ID" value="CAB4584969.1"/>
    <property type="molecule type" value="Genomic_DNA"/>
</dbReference>
<gene>
    <name evidence="1" type="ORF">UFOPK1795_00171</name>
</gene>
<evidence type="ECO:0000313" key="1">
    <source>
        <dbReference type="EMBL" id="CAB4584969.1"/>
    </source>
</evidence>
<proteinExistence type="predicted"/>
<accession>A0A6J6FBB5</accession>
<protein>
    <submittedName>
        <fullName evidence="1">Unannotated protein</fullName>
    </submittedName>
</protein>
<dbReference type="AlphaFoldDB" id="A0A6J6FBB5"/>
<organism evidence="1">
    <name type="scientific">freshwater metagenome</name>
    <dbReference type="NCBI Taxonomy" id="449393"/>
    <lineage>
        <taxon>unclassified sequences</taxon>
        <taxon>metagenomes</taxon>
        <taxon>ecological metagenomes</taxon>
    </lineage>
</organism>